<reference evidence="2" key="1">
    <citation type="thesis" date="2021" institute="BYU ScholarsArchive" country="Provo, UT, USA">
        <title>Applications of and Algorithms for Genome Assembly and Genomic Analyses with an Emphasis on Marine Teleosts.</title>
        <authorList>
            <person name="Pickett B.D."/>
        </authorList>
    </citation>
    <scope>NUCLEOTIDE SEQUENCE</scope>
    <source>
        <strain evidence="2">HI-2016</strain>
    </source>
</reference>
<keyword evidence="3" id="KW-1185">Reference proteome</keyword>
<accession>A0A8T2PCY6</accession>
<gene>
    <name evidence="2" type="ORF">JZ751_026744</name>
</gene>
<organism evidence="2 3">
    <name type="scientific">Albula glossodonta</name>
    <name type="common">roundjaw bonefish</name>
    <dbReference type="NCBI Taxonomy" id="121402"/>
    <lineage>
        <taxon>Eukaryota</taxon>
        <taxon>Metazoa</taxon>
        <taxon>Chordata</taxon>
        <taxon>Craniata</taxon>
        <taxon>Vertebrata</taxon>
        <taxon>Euteleostomi</taxon>
        <taxon>Actinopterygii</taxon>
        <taxon>Neopterygii</taxon>
        <taxon>Teleostei</taxon>
        <taxon>Albuliformes</taxon>
        <taxon>Albulidae</taxon>
        <taxon>Albula</taxon>
    </lineage>
</organism>
<evidence type="ECO:0000256" key="1">
    <source>
        <dbReference type="SAM" id="MobiDB-lite"/>
    </source>
</evidence>
<evidence type="ECO:0000313" key="2">
    <source>
        <dbReference type="EMBL" id="KAG9350385.1"/>
    </source>
</evidence>
<evidence type="ECO:0000313" key="3">
    <source>
        <dbReference type="Proteomes" id="UP000824540"/>
    </source>
</evidence>
<sequence length="76" mass="8147">MVRTEIAFSSRQGGGVGVDDGGRSVWSERESESVPLRKGTDTVYSELQNSSQGVADNSGYGSVEYAQLNHDLPEPV</sequence>
<feature type="compositionally biased region" description="Basic and acidic residues" evidence="1">
    <location>
        <begin position="20"/>
        <end position="32"/>
    </location>
</feature>
<protein>
    <submittedName>
        <fullName evidence="2">Uncharacterized protein</fullName>
    </submittedName>
</protein>
<dbReference type="AlphaFoldDB" id="A0A8T2PCY6"/>
<comment type="caution">
    <text evidence="2">The sequence shown here is derived from an EMBL/GenBank/DDBJ whole genome shotgun (WGS) entry which is preliminary data.</text>
</comment>
<dbReference type="Proteomes" id="UP000824540">
    <property type="component" value="Unassembled WGS sequence"/>
</dbReference>
<proteinExistence type="predicted"/>
<dbReference type="EMBL" id="JAFBMS010000008">
    <property type="protein sequence ID" value="KAG9350385.1"/>
    <property type="molecule type" value="Genomic_DNA"/>
</dbReference>
<name>A0A8T2PCY6_9TELE</name>
<feature type="region of interest" description="Disordered" evidence="1">
    <location>
        <begin position="1"/>
        <end position="39"/>
    </location>
</feature>
<dbReference type="OrthoDB" id="8962160at2759"/>